<evidence type="ECO:0000256" key="2">
    <source>
        <dbReference type="ARBA" id="ARBA00022741"/>
    </source>
</evidence>
<evidence type="ECO:0000256" key="4">
    <source>
        <dbReference type="ARBA" id="ARBA00022840"/>
    </source>
</evidence>
<organism evidence="9 10">
    <name type="scientific">Uabimicrobium amorphum</name>
    <dbReference type="NCBI Taxonomy" id="2596890"/>
    <lineage>
        <taxon>Bacteria</taxon>
        <taxon>Pseudomonadati</taxon>
        <taxon>Planctomycetota</taxon>
        <taxon>Candidatus Uabimicrobiia</taxon>
        <taxon>Candidatus Uabimicrobiales</taxon>
        <taxon>Candidatus Uabimicrobiaceae</taxon>
        <taxon>Candidatus Uabimicrobium</taxon>
    </lineage>
</organism>
<dbReference type="Pfam" id="PF07719">
    <property type="entry name" value="TPR_2"/>
    <property type="match status" value="1"/>
</dbReference>
<dbReference type="InterPro" id="IPR000719">
    <property type="entry name" value="Prot_kinase_dom"/>
</dbReference>
<dbReference type="PROSITE" id="PS50293">
    <property type="entry name" value="TPR_REGION"/>
    <property type="match status" value="4"/>
</dbReference>
<keyword evidence="2 6" id="KW-0547">Nucleotide-binding</keyword>
<keyword evidence="4 6" id="KW-0067">ATP-binding</keyword>
<dbReference type="Pfam" id="PF13181">
    <property type="entry name" value="TPR_8"/>
    <property type="match status" value="4"/>
</dbReference>
<feature type="binding site" evidence="6">
    <location>
        <position position="38"/>
    </location>
    <ligand>
        <name>ATP</name>
        <dbReference type="ChEBI" id="CHEBI:30616"/>
    </ligand>
</feature>
<dbReference type="GO" id="GO:0004672">
    <property type="term" value="F:protein kinase activity"/>
    <property type="evidence" value="ECO:0007669"/>
    <property type="project" value="InterPro"/>
</dbReference>
<feature type="repeat" description="TPR" evidence="5">
    <location>
        <begin position="505"/>
        <end position="538"/>
    </location>
</feature>
<evidence type="ECO:0000256" key="5">
    <source>
        <dbReference type="PROSITE-ProRule" id="PRU00339"/>
    </source>
</evidence>
<dbReference type="PROSITE" id="PS00107">
    <property type="entry name" value="PROTEIN_KINASE_ATP"/>
    <property type="match status" value="1"/>
</dbReference>
<dbReference type="EMBL" id="AP019860">
    <property type="protein sequence ID" value="BBM85923.1"/>
    <property type="molecule type" value="Genomic_DNA"/>
</dbReference>
<feature type="transmembrane region" description="Helical" evidence="7">
    <location>
        <begin position="288"/>
        <end position="307"/>
    </location>
</feature>
<dbReference type="PROSITE" id="PS00108">
    <property type="entry name" value="PROTEIN_KINASE_ST"/>
    <property type="match status" value="1"/>
</dbReference>
<feature type="repeat" description="TPR" evidence="5">
    <location>
        <begin position="675"/>
        <end position="708"/>
    </location>
</feature>
<dbReference type="SUPFAM" id="SSF48452">
    <property type="entry name" value="TPR-like"/>
    <property type="match status" value="2"/>
</dbReference>
<dbReference type="SUPFAM" id="SSF56112">
    <property type="entry name" value="Protein kinase-like (PK-like)"/>
    <property type="match status" value="1"/>
</dbReference>
<dbReference type="SMART" id="SM00220">
    <property type="entry name" value="S_TKc"/>
    <property type="match status" value="1"/>
</dbReference>
<proteinExistence type="predicted"/>
<sequence length="794" mass="92847">MKTRKFGRYVLEKELGRGGMGVVYQAYDTYLKRFVALKLILQGDVKRFLKESEMMAQLKHENIIQFYEFSNEPQPFFTMEYVEGTTLSQGIKERKIEPGLLVEIMIQVCKGLVAAHKKNIIHRDLKPSNILVTSSGRAKIMDFGLAKRLEQDAQQLSKTGQIVGTVLYMPIEQIEGHVNEKSDIYSLGATMYEALTYRTVFQGATDINIIFQIQNKMPIPLRELNPDISPYLEAICLKCLSRNPNRRYQSAQQLLQELENFKNHRPIIARRYTHIHALRNLMFTHRKLFAVMGLIIAMLVIFSGYMISKERALQQTNNELKLLNSAMIEFVKNIQKSSHSDMLVNPEIIKPLAVVFSQSIHLKTAEEYIFLRGVILGQSVDKKNMRQAIIDYTQTIRQYPKMGANYNNRGAVYVGLEKHDSALKDFDKAIALTPHEAEYYYNRGFVYHELHNYEKALQDYKQAIELNPQYSKAYYSRGNLYKFRREYEKAVLEYNKVVALTPNDRKAYYQRGNTYRSLRQYTKAKLDYDKTIRLDTKNPEGYVGRGEVYIQLGKYDKALRDIDTAISLDAKYYDAYIVKAFLYKRLRKYEQAEMNYNKAIAMNPDSGKAYINRGNMYSDWKKYTKAQQDYDKAKMLSPDDPVIYYNHGNLYKRWKKYAEAKKNYDKAIALDATYSEAYANRANIYYAWKDYKKALVDYEKAIILSPKNIQIYSNRGAMYCSLEQYSKAMQDFDKILSIDPKNANAYGNKGIVCYNKKNYRQAIRFWQYALQLAPQEMKFLRTNIKFAKRKMNKK</sequence>
<dbReference type="InterPro" id="IPR008271">
    <property type="entry name" value="Ser/Thr_kinase_AS"/>
</dbReference>
<feature type="repeat" description="TPR" evidence="5">
    <location>
        <begin position="607"/>
        <end position="640"/>
    </location>
</feature>
<dbReference type="Proteomes" id="UP000326354">
    <property type="component" value="Chromosome"/>
</dbReference>
<evidence type="ECO:0000313" key="9">
    <source>
        <dbReference type="EMBL" id="BBM85923.1"/>
    </source>
</evidence>
<keyword evidence="3 5" id="KW-0802">TPR repeat</keyword>
<dbReference type="CDD" id="cd14014">
    <property type="entry name" value="STKc_PknB_like"/>
    <property type="match status" value="1"/>
</dbReference>
<evidence type="ECO:0000256" key="7">
    <source>
        <dbReference type="SAM" id="Phobius"/>
    </source>
</evidence>
<dbReference type="Pfam" id="PF13431">
    <property type="entry name" value="TPR_17"/>
    <property type="match status" value="1"/>
</dbReference>
<dbReference type="InterPro" id="IPR019734">
    <property type="entry name" value="TPR_rpt"/>
</dbReference>
<feature type="repeat" description="TPR" evidence="5">
    <location>
        <begin position="471"/>
        <end position="504"/>
    </location>
</feature>
<feature type="repeat" description="TPR" evidence="5">
    <location>
        <begin position="641"/>
        <end position="674"/>
    </location>
</feature>
<dbReference type="Gene3D" id="1.25.40.10">
    <property type="entry name" value="Tetratricopeptide repeat domain"/>
    <property type="match status" value="6"/>
</dbReference>
<dbReference type="PROSITE" id="PS50011">
    <property type="entry name" value="PROTEIN_KINASE_DOM"/>
    <property type="match status" value="1"/>
</dbReference>
<keyword evidence="7" id="KW-1133">Transmembrane helix</keyword>
<feature type="repeat" description="TPR" evidence="5">
    <location>
        <begin position="743"/>
        <end position="776"/>
    </location>
</feature>
<dbReference type="Pfam" id="PF00515">
    <property type="entry name" value="TPR_1"/>
    <property type="match status" value="3"/>
</dbReference>
<dbReference type="GO" id="GO:0046813">
    <property type="term" value="P:receptor-mediated virion attachment to host cell"/>
    <property type="evidence" value="ECO:0007669"/>
    <property type="project" value="TreeGrafter"/>
</dbReference>
<dbReference type="KEGG" id="uam:UABAM_04309"/>
<dbReference type="Pfam" id="PF00069">
    <property type="entry name" value="Pkinase"/>
    <property type="match status" value="1"/>
</dbReference>
<dbReference type="PANTHER" id="PTHR44858:SF1">
    <property type="entry name" value="UDP-N-ACETYLGLUCOSAMINE--PEPTIDE N-ACETYLGLUCOSAMINYLTRANSFERASE SPINDLY-RELATED"/>
    <property type="match status" value="1"/>
</dbReference>
<dbReference type="PANTHER" id="PTHR44858">
    <property type="entry name" value="TETRATRICOPEPTIDE REPEAT PROTEIN 6"/>
    <property type="match status" value="1"/>
</dbReference>
<keyword evidence="1" id="KW-0677">Repeat</keyword>
<evidence type="ECO:0000256" key="1">
    <source>
        <dbReference type="ARBA" id="ARBA00022737"/>
    </source>
</evidence>
<feature type="repeat" description="TPR" evidence="5">
    <location>
        <begin position="403"/>
        <end position="436"/>
    </location>
</feature>
<dbReference type="InterPro" id="IPR017441">
    <property type="entry name" value="Protein_kinase_ATP_BS"/>
</dbReference>
<feature type="repeat" description="TPR" evidence="5">
    <location>
        <begin position="539"/>
        <end position="572"/>
    </location>
</feature>
<gene>
    <name evidence="9" type="ORF">UABAM_04309</name>
</gene>
<protein>
    <recommendedName>
        <fullName evidence="8">Protein kinase domain-containing protein</fullName>
    </recommendedName>
</protein>
<evidence type="ECO:0000256" key="3">
    <source>
        <dbReference type="ARBA" id="ARBA00022803"/>
    </source>
</evidence>
<keyword evidence="10" id="KW-1185">Reference proteome</keyword>
<evidence type="ECO:0000259" key="8">
    <source>
        <dbReference type="PROSITE" id="PS50011"/>
    </source>
</evidence>
<dbReference type="InterPro" id="IPR011990">
    <property type="entry name" value="TPR-like_helical_dom_sf"/>
</dbReference>
<dbReference type="Gene3D" id="3.30.200.20">
    <property type="entry name" value="Phosphorylase Kinase, domain 1"/>
    <property type="match status" value="1"/>
</dbReference>
<dbReference type="InterPro" id="IPR011009">
    <property type="entry name" value="Kinase-like_dom_sf"/>
</dbReference>
<dbReference type="OrthoDB" id="258731at2"/>
<dbReference type="PROSITE" id="PS50005">
    <property type="entry name" value="TPR"/>
    <property type="match status" value="11"/>
</dbReference>
<keyword evidence="7" id="KW-0472">Membrane</keyword>
<accession>A0A5S9F594</accession>
<dbReference type="AlphaFoldDB" id="A0A5S9F594"/>
<dbReference type="Gene3D" id="1.10.510.10">
    <property type="entry name" value="Transferase(Phosphotransferase) domain 1"/>
    <property type="match status" value="1"/>
</dbReference>
<evidence type="ECO:0000313" key="10">
    <source>
        <dbReference type="Proteomes" id="UP000326354"/>
    </source>
</evidence>
<reference evidence="9 10" key="1">
    <citation type="submission" date="2019-08" db="EMBL/GenBank/DDBJ databases">
        <title>Complete genome sequence of Candidatus Uab amorphum.</title>
        <authorList>
            <person name="Shiratori T."/>
            <person name="Suzuki S."/>
            <person name="Kakizawa Y."/>
            <person name="Ishida K."/>
        </authorList>
    </citation>
    <scope>NUCLEOTIDE SEQUENCE [LARGE SCALE GENOMIC DNA]</scope>
    <source>
        <strain evidence="9 10">SRT547</strain>
    </source>
</reference>
<dbReference type="InterPro" id="IPR013105">
    <property type="entry name" value="TPR_2"/>
</dbReference>
<dbReference type="GO" id="GO:0009279">
    <property type="term" value="C:cell outer membrane"/>
    <property type="evidence" value="ECO:0007669"/>
    <property type="project" value="TreeGrafter"/>
</dbReference>
<dbReference type="SMART" id="SM00028">
    <property type="entry name" value="TPR"/>
    <property type="match status" value="12"/>
</dbReference>
<keyword evidence="7" id="KW-0812">Transmembrane</keyword>
<name>A0A5S9F594_UABAM</name>
<feature type="repeat" description="TPR" evidence="5">
    <location>
        <begin position="573"/>
        <end position="606"/>
    </location>
</feature>
<feature type="domain" description="Protein kinase" evidence="8">
    <location>
        <begin position="9"/>
        <end position="267"/>
    </location>
</feature>
<evidence type="ECO:0000256" key="6">
    <source>
        <dbReference type="PROSITE-ProRule" id="PRU10141"/>
    </source>
</evidence>
<dbReference type="RefSeq" id="WP_151970007.1">
    <property type="nucleotide sequence ID" value="NZ_AP019860.1"/>
</dbReference>
<dbReference type="GO" id="GO:0005524">
    <property type="term" value="F:ATP binding"/>
    <property type="evidence" value="ECO:0007669"/>
    <property type="project" value="UniProtKB-UniRule"/>
</dbReference>
<dbReference type="InterPro" id="IPR050498">
    <property type="entry name" value="Ycf3"/>
</dbReference>
<feature type="repeat" description="TPR" evidence="5">
    <location>
        <begin position="709"/>
        <end position="742"/>
    </location>
</feature>
<feature type="repeat" description="TPR" evidence="5">
    <location>
        <begin position="437"/>
        <end position="470"/>
    </location>
</feature>